<evidence type="ECO:0000256" key="3">
    <source>
        <dbReference type="ARBA" id="ARBA00022547"/>
    </source>
</evidence>
<comment type="caution">
    <text evidence="15">The sequence shown here is derived from an EMBL/GenBank/DDBJ whole genome shotgun (WGS) entry which is preliminary data.</text>
</comment>
<evidence type="ECO:0000256" key="11">
    <source>
        <dbReference type="ARBA" id="ARBA00037847"/>
    </source>
</evidence>
<keyword evidence="2 12" id="KW-0813">Transport</keyword>
<dbReference type="InterPro" id="IPR050059">
    <property type="entry name" value="ATP_synthase_B_chain"/>
</dbReference>
<dbReference type="GO" id="GO:0046961">
    <property type="term" value="F:proton-transporting ATPase activity, rotational mechanism"/>
    <property type="evidence" value="ECO:0007669"/>
    <property type="project" value="TreeGrafter"/>
</dbReference>
<reference evidence="15" key="1">
    <citation type="submission" date="2020-08" db="EMBL/GenBank/DDBJ databases">
        <title>Genome public.</title>
        <authorList>
            <person name="Liu C."/>
            <person name="Sun Q."/>
        </authorList>
    </citation>
    <scope>NUCLEOTIDE SEQUENCE</scope>
    <source>
        <strain evidence="15">NSJ-53</strain>
    </source>
</reference>
<gene>
    <name evidence="12 15" type="primary">atpF</name>
    <name evidence="15" type="ORF">H8696_01930</name>
</gene>
<organism evidence="15 16">
    <name type="scientific">Gehongia tenuis</name>
    <dbReference type="NCBI Taxonomy" id="2763655"/>
    <lineage>
        <taxon>Bacteria</taxon>
        <taxon>Bacillati</taxon>
        <taxon>Bacillota</taxon>
        <taxon>Clostridia</taxon>
        <taxon>Christensenellales</taxon>
        <taxon>Christensenellaceae</taxon>
        <taxon>Gehongia</taxon>
    </lineage>
</organism>
<evidence type="ECO:0000256" key="1">
    <source>
        <dbReference type="ARBA" id="ARBA00005513"/>
    </source>
</evidence>
<dbReference type="CDD" id="cd06503">
    <property type="entry name" value="ATP-synt_Fo_b"/>
    <property type="match status" value="1"/>
</dbReference>
<dbReference type="Proteomes" id="UP000623172">
    <property type="component" value="Unassembled WGS sequence"/>
</dbReference>
<evidence type="ECO:0000256" key="6">
    <source>
        <dbReference type="ARBA" id="ARBA00022989"/>
    </source>
</evidence>
<keyword evidence="16" id="KW-1185">Reference proteome</keyword>
<feature type="coiled-coil region" evidence="14">
    <location>
        <begin position="55"/>
        <end position="123"/>
    </location>
</feature>
<dbReference type="GO" id="GO:0012505">
    <property type="term" value="C:endomembrane system"/>
    <property type="evidence" value="ECO:0007669"/>
    <property type="project" value="UniProtKB-SubCell"/>
</dbReference>
<keyword evidence="7 12" id="KW-0406">Ion transport</keyword>
<comment type="subcellular location">
    <subcellularLocation>
        <location evidence="12">Cell membrane</location>
        <topology evidence="12">Single-pass membrane protein</topology>
    </subcellularLocation>
    <subcellularLocation>
        <location evidence="11">Endomembrane system</location>
        <topology evidence="11">Single-pass membrane protein</topology>
    </subcellularLocation>
</comment>
<dbReference type="PANTHER" id="PTHR33445:SF2">
    <property type="entry name" value="ATP SYNTHASE SUBUNIT B', CHLOROPLASTIC"/>
    <property type="match status" value="1"/>
</dbReference>
<evidence type="ECO:0000256" key="5">
    <source>
        <dbReference type="ARBA" id="ARBA00022781"/>
    </source>
</evidence>
<comment type="similarity">
    <text evidence="1 12 13">Belongs to the ATPase B chain family.</text>
</comment>
<evidence type="ECO:0000256" key="10">
    <source>
        <dbReference type="ARBA" id="ARBA00025198"/>
    </source>
</evidence>
<evidence type="ECO:0000256" key="2">
    <source>
        <dbReference type="ARBA" id="ARBA00022448"/>
    </source>
</evidence>
<keyword evidence="6 12" id="KW-1133">Transmembrane helix</keyword>
<dbReference type="HAMAP" id="MF_01398">
    <property type="entry name" value="ATP_synth_b_bprime"/>
    <property type="match status" value="1"/>
</dbReference>
<keyword evidence="14" id="KW-0175">Coiled coil</keyword>
<keyword evidence="3 12" id="KW-0138">CF(0)</keyword>
<evidence type="ECO:0000256" key="13">
    <source>
        <dbReference type="RuleBase" id="RU003848"/>
    </source>
</evidence>
<keyword evidence="5 12" id="KW-0375">Hydrogen ion transport</keyword>
<sequence length="161" mass="19135">MELSLTKMLIYALNIGIIYLIYRWLLYKPVHKFLAAREERFIARDEALTSGQSEVSSMKKEYKRLIGDVDEKRAEIIEDARRKGLRQEREIVERAEQEADLIRQKARREMEEERRIAQQNMEAEAVSLAVDIASKVLEREVSLEDNRRVIDDYLERLNRHD</sequence>
<comment type="function">
    <text evidence="12">Component of the F(0) channel, it forms part of the peripheral stalk, linking F(1) to F(0).</text>
</comment>
<keyword evidence="9 12" id="KW-0066">ATP synthesis</keyword>
<dbReference type="AlphaFoldDB" id="A0A926D3D2"/>
<comment type="subunit">
    <text evidence="12">F-type ATPases have 2 components, F(1) - the catalytic core - and F(0) - the membrane proton channel. F(1) has five subunits: alpha(3), beta(3), gamma(1), delta(1), epsilon(1). F(0) has three main subunits: a(1), b(2) and c(10-14). The alpha and beta chains form an alternating ring which encloses part of the gamma chain. F(1) is attached to F(0) by a central stalk formed by the gamma and epsilon chains, while a peripheral stalk is formed by the delta and b chains.</text>
</comment>
<dbReference type="Pfam" id="PF00430">
    <property type="entry name" value="ATP-synt_B"/>
    <property type="match status" value="1"/>
</dbReference>
<dbReference type="GO" id="GO:0046933">
    <property type="term" value="F:proton-transporting ATP synthase activity, rotational mechanism"/>
    <property type="evidence" value="ECO:0007669"/>
    <property type="project" value="UniProtKB-UniRule"/>
</dbReference>
<evidence type="ECO:0000256" key="12">
    <source>
        <dbReference type="HAMAP-Rule" id="MF_01398"/>
    </source>
</evidence>
<proteinExistence type="inferred from homology"/>
<dbReference type="RefSeq" id="WP_249314579.1">
    <property type="nucleotide sequence ID" value="NZ_JACRSR010000001.1"/>
</dbReference>
<dbReference type="EMBL" id="JACRSR010000001">
    <property type="protein sequence ID" value="MBC8530607.1"/>
    <property type="molecule type" value="Genomic_DNA"/>
</dbReference>
<dbReference type="InterPro" id="IPR002146">
    <property type="entry name" value="ATP_synth_b/b'su_bac/chlpt"/>
</dbReference>
<accession>A0A926D3D2</accession>
<dbReference type="InterPro" id="IPR005864">
    <property type="entry name" value="ATP_synth_F0_bsu_bac"/>
</dbReference>
<evidence type="ECO:0000256" key="14">
    <source>
        <dbReference type="SAM" id="Coils"/>
    </source>
</evidence>
<keyword evidence="8 12" id="KW-0472">Membrane</keyword>
<keyword evidence="4 12" id="KW-0812">Transmembrane</keyword>
<feature type="transmembrane region" description="Helical" evidence="12">
    <location>
        <begin position="6"/>
        <end position="25"/>
    </location>
</feature>
<evidence type="ECO:0000256" key="7">
    <source>
        <dbReference type="ARBA" id="ARBA00023065"/>
    </source>
</evidence>
<evidence type="ECO:0000313" key="15">
    <source>
        <dbReference type="EMBL" id="MBC8530607.1"/>
    </source>
</evidence>
<evidence type="ECO:0000256" key="4">
    <source>
        <dbReference type="ARBA" id="ARBA00022692"/>
    </source>
</evidence>
<evidence type="ECO:0000256" key="8">
    <source>
        <dbReference type="ARBA" id="ARBA00023136"/>
    </source>
</evidence>
<evidence type="ECO:0000256" key="9">
    <source>
        <dbReference type="ARBA" id="ARBA00023310"/>
    </source>
</evidence>
<protein>
    <recommendedName>
        <fullName evidence="12">ATP synthase subunit b</fullName>
    </recommendedName>
    <alternativeName>
        <fullName evidence="12">ATP synthase F(0) sector subunit b</fullName>
    </alternativeName>
    <alternativeName>
        <fullName evidence="12">ATPase subunit I</fullName>
    </alternativeName>
    <alternativeName>
        <fullName evidence="12">F-type ATPase subunit b</fullName>
        <shortName evidence="12">F-ATPase subunit b</shortName>
    </alternativeName>
</protein>
<comment type="function">
    <text evidence="10 12">F(1)F(0) ATP synthase produces ATP from ADP in the presence of a proton or sodium gradient. F-type ATPases consist of two structural domains, F(1) containing the extramembraneous catalytic core and F(0) containing the membrane proton channel, linked together by a central stalk and a peripheral stalk. During catalysis, ATP synthesis in the catalytic domain of F(1) is coupled via a rotary mechanism of the central stalk subunits to proton translocation.</text>
</comment>
<keyword evidence="12" id="KW-1003">Cell membrane</keyword>
<dbReference type="NCBIfam" id="TIGR01144">
    <property type="entry name" value="ATP_synt_b"/>
    <property type="match status" value="1"/>
</dbReference>
<dbReference type="PANTHER" id="PTHR33445">
    <property type="entry name" value="ATP SYNTHASE SUBUNIT B', CHLOROPLASTIC"/>
    <property type="match status" value="1"/>
</dbReference>
<dbReference type="GO" id="GO:0045259">
    <property type="term" value="C:proton-transporting ATP synthase complex"/>
    <property type="evidence" value="ECO:0007669"/>
    <property type="project" value="UniProtKB-KW"/>
</dbReference>
<evidence type="ECO:0000313" key="16">
    <source>
        <dbReference type="Proteomes" id="UP000623172"/>
    </source>
</evidence>
<dbReference type="GO" id="GO:0005886">
    <property type="term" value="C:plasma membrane"/>
    <property type="evidence" value="ECO:0007669"/>
    <property type="project" value="UniProtKB-SubCell"/>
</dbReference>
<name>A0A926D3D2_9FIRM</name>